<sequence>MIRGYTRTNQNREALFMYQKMREKCVQPDKYTFTFVLKACTGVLNLEMGVGIHEEIVKNGLESDVFVGTGLVDFYCKVGRLDNAKEVFEKIPELDVVAWNAMIAGFSQSVEPLEALRIFYKMQLAGIEPNLVSLLNLLPAVSKLSSVHCCRAIHGFVIRRRFPHFVLNGLIDMYSKCGDVDSALLVFNRMFGRDGVSWGTMMAGFVRNSCLVEALELFDCIKREKLDLNQVAAVSALLAAAETRDLEKGREIHEYSVRAGIDSDILVATPLMTMYAKCGELEKAKQIFEDIPRKDIVVWSAVIAAFVQAGCLKEGLSLFRQMLRENLKPNRVTVLGILPACGESSDINLGKSIHCYMLKSDIGLDVSTGTALVAMYAKCRLFSVAHALFSRLPQEDVITWNALINGYAQFGEGRRAMEMFHQLRAAGYYPDSGTMVGVLPACVTMNELEQGTCIHGQILKFGFEADIHVKNALINMYAKCGSVTTAEYLFNEPEFTKDEISWNIIIAGYMQNGRAKEAISAFHQMRSEGVWPNLVTIVSILPAAAFLAALKQGMAFHAYVVHTGFGSNVLVGNSLVDMYAKCGRLDYSEEYFDQMKNKDTVSWNVMLSGYAMHGLGKAAMALFLRMQETCVEVDSVSFVSLLSACRHGGLIEEGRKVFHSMNPKHKIEPKLEHYACMVDLLGRAGEMDEALNFIQNMPMAADAVVWGALLGASRMHSNVQIGEIALGHLVSLEPQNAAHHVVLSNIYAQSGRWGDVRKMRKSISSMGLKKIPGCSWVEIRKEVHAFKVGDQTHPQFDKMRQLWNDLHEKMERIGYVADTSCVLHNVEEEEKELFLFSHSERLAITFALLNTEPGMPINIVKNLRVCLDCHITIKLISQITDRKIIVRDASRFHHFEKGTCSCNDYW</sequence>
<dbReference type="InterPro" id="IPR002885">
    <property type="entry name" value="PPR_rpt"/>
</dbReference>
<dbReference type="PROSITE" id="PS51375">
    <property type="entry name" value="PPR"/>
    <property type="match status" value="8"/>
</dbReference>
<dbReference type="Pfam" id="PF01535">
    <property type="entry name" value="PPR"/>
    <property type="match status" value="6"/>
</dbReference>
<dbReference type="FunFam" id="1.25.40.10:FF:000031">
    <property type="entry name" value="Pentatricopeptide repeat-containing protein mitochondrial"/>
    <property type="match status" value="2"/>
</dbReference>
<dbReference type="PANTHER" id="PTHR24015">
    <property type="entry name" value="OS07G0578800 PROTEIN-RELATED"/>
    <property type="match status" value="1"/>
</dbReference>
<feature type="repeat" description="PPR" evidence="2">
    <location>
        <begin position="194"/>
        <end position="228"/>
    </location>
</feature>
<dbReference type="GO" id="GO:0009451">
    <property type="term" value="P:RNA modification"/>
    <property type="evidence" value="ECO:0007669"/>
    <property type="project" value="InterPro"/>
</dbReference>
<dbReference type="GO" id="GO:0008270">
    <property type="term" value="F:zinc ion binding"/>
    <property type="evidence" value="ECO:0007669"/>
    <property type="project" value="InterPro"/>
</dbReference>
<feature type="repeat" description="PPR" evidence="2">
    <location>
        <begin position="396"/>
        <end position="430"/>
    </location>
</feature>
<accession>A0AA41RWG8</accession>
<feature type="repeat" description="PPR" evidence="2">
    <location>
        <begin position="295"/>
        <end position="329"/>
    </location>
</feature>
<feature type="repeat" description="PPR" evidence="2">
    <location>
        <begin position="1"/>
        <end position="28"/>
    </location>
</feature>
<gene>
    <name evidence="4" type="ORF">MKW94_011431</name>
</gene>
<dbReference type="NCBIfam" id="TIGR00756">
    <property type="entry name" value="PPR"/>
    <property type="match status" value="6"/>
</dbReference>
<feature type="repeat" description="PPR" evidence="2">
    <location>
        <begin position="95"/>
        <end position="129"/>
    </location>
</feature>
<dbReference type="InterPro" id="IPR032867">
    <property type="entry name" value="DYW_dom"/>
</dbReference>
<dbReference type="Pfam" id="PF20431">
    <property type="entry name" value="E_motif"/>
    <property type="match status" value="1"/>
</dbReference>
<protein>
    <recommendedName>
        <fullName evidence="3">DYW domain-containing protein</fullName>
    </recommendedName>
</protein>
<dbReference type="Pfam" id="PF14432">
    <property type="entry name" value="DYW_deaminase"/>
    <property type="match status" value="1"/>
</dbReference>
<comment type="caution">
    <text evidence="4">The sequence shown here is derived from an EMBL/GenBank/DDBJ whole genome shotgun (WGS) entry which is preliminary data.</text>
</comment>
<dbReference type="Gene3D" id="1.25.40.10">
    <property type="entry name" value="Tetratricopeptide repeat domain"/>
    <property type="match status" value="6"/>
</dbReference>
<proteinExistence type="predicted"/>
<evidence type="ECO:0000259" key="3">
    <source>
        <dbReference type="Pfam" id="PF14432"/>
    </source>
</evidence>
<dbReference type="AlphaFoldDB" id="A0AA41RWG8"/>
<evidence type="ECO:0000256" key="1">
    <source>
        <dbReference type="ARBA" id="ARBA00022737"/>
    </source>
</evidence>
<keyword evidence="1" id="KW-0677">Repeat</keyword>
<evidence type="ECO:0000256" key="2">
    <source>
        <dbReference type="PROSITE-ProRule" id="PRU00708"/>
    </source>
</evidence>
<evidence type="ECO:0000313" key="5">
    <source>
        <dbReference type="Proteomes" id="UP001177140"/>
    </source>
</evidence>
<organism evidence="4 5">
    <name type="scientific">Papaver nudicaule</name>
    <name type="common">Iceland poppy</name>
    <dbReference type="NCBI Taxonomy" id="74823"/>
    <lineage>
        <taxon>Eukaryota</taxon>
        <taxon>Viridiplantae</taxon>
        <taxon>Streptophyta</taxon>
        <taxon>Embryophyta</taxon>
        <taxon>Tracheophyta</taxon>
        <taxon>Spermatophyta</taxon>
        <taxon>Magnoliopsida</taxon>
        <taxon>Ranunculales</taxon>
        <taxon>Papaveraceae</taxon>
        <taxon>Papaveroideae</taxon>
        <taxon>Papaver</taxon>
    </lineage>
</organism>
<reference evidence="4" key="1">
    <citation type="submission" date="2022-03" db="EMBL/GenBank/DDBJ databases">
        <title>A functionally conserved STORR gene fusion in Papaver species that diverged 16.8 million years ago.</title>
        <authorList>
            <person name="Catania T."/>
        </authorList>
    </citation>
    <scope>NUCLEOTIDE SEQUENCE</scope>
    <source>
        <strain evidence="4">S-191538</strain>
    </source>
</reference>
<dbReference type="PANTHER" id="PTHR24015:SF1832">
    <property type="entry name" value="OS03G0241800 PROTEIN"/>
    <property type="match status" value="1"/>
</dbReference>
<dbReference type="FunFam" id="1.25.40.10:FF:000682">
    <property type="entry name" value="Pentatricopeptide repeat-containing protein At3g16610"/>
    <property type="match status" value="1"/>
</dbReference>
<dbReference type="FunFam" id="1.25.40.10:FF:000366">
    <property type="entry name" value="Pentatricopeptide (PPR) repeat-containing protein"/>
    <property type="match status" value="1"/>
</dbReference>
<dbReference type="Pfam" id="PF13041">
    <property type="entry name" value="PPR_2"/>
    <property type="match status" value="5"/>
</dbReference>
<dbReference type="InterPro" id="IPR046848">
    <property type="entry name" value="E_motif"/>
</dbReference>
<keyword evidence="5" id="KW-1185">Reference proteome</keyword>
<evidence type="ECO:0000313" key="4">
    <source>
        <dbReference type="EMBL" id="MCL7024881.1"/>
    </source>
</evidence>
<feature type="repeat" description="PPR" evidence="2">
    <location>
        <begin position="599"/>
        <end position="633"/>
    </location>
</feature>
<dbReference type="EMBL" id="JAJJMA010039133">
    <property type="protein sequence ID" value="MCL7024881.1"/>
    <property type="molecule type" value="Genomic_DNA"/>
</dbReference>
<dbReference type="GO" id="GO:0003723">
    <property type="term" value="F:RNA binding"/>
    <property type="evidence" value="ECO:0007669"/>
    <property type="project" value="InterPro"/>
</dbReference>
<feature type="repeat" description="PPR" evidence="2">
    <location>
        <begin position="568"/>
        <end position="598"/>
    </location>
</feature>
<dbReference type="Proteomes" id="UP001177140">
    <property type="component" value="Unassembled WGS sequence"/>
</dbReference>
<dbReference type="InterPro" id="IPR046960">
    <property type="entry name" value="PPR_At4g14850-like_plant"/>
</dbReference>
<name>A0AA41RWG8_PAPNU</name>
<feature type="repeat" description="PPR" evidence="2">
    <location>
        <begin position="498"/>
        <end position="532"/>
    </location>
</feature>
<dbReference type="FunFam" id="1.25.40.10:FF:000073">
    <property type="entry name" value="Pentatricopeptide repeat-containing protein chloroplastic"/>
    <property type="match status" value="2"/>
</dbReference>
<feature type="domain" description="DYW" evidence="3">
    <location>
        <begin position="814"/>
        <end position="906"/>
    </location>
</feature>
<dbReference type="InterPro" id="IPR011990">
    <property type="entry name" value="TPR-like_helical_dom_sf"/>
</dbReference>